<dbReference type="Pfam" id="PF01381">
    <property type="entry name" value="HTH_3"/>
    <property type="match status" value="1"/>
</dbReference>
<dbReference type="SMART" id="SM00530">
    <property type="entry name" value="HTH_XRE"/>
    <property type="match status" value="1"/>
</dbReference>
<accession>A0ABP6LY26</accession>
<keyword evidence="4" id="KW-1185">Reference proteome</keyword>
<evidence type="ECO:0000259" key="2">
    <source>
        <dbReference type="PROSITE" id="PS50943"/>
    </source>
</evidence>
<name>A0ABP6LY26_9MICC</name>
<dbReference type="InterPro" id="IPR011051">
    <property type="entry name" value="RmlC_Cupin_sf"/>
</dbReference>
<evidence type="ECO:0000313" key="4">
    <source>
        <dbReference type="Proteomes" id="UP001500236"/>
    </source>
</evidence>
<dbReference type="Pfam" id="PF07883">
    <property type="entry name" value="Cupin_2"/>
    <property type="match status" value="1"/>
</dbReference>
<dbReference type="InterPro" id="IPR001387">
    <property type="entry name" value="Cro/C1-type_HTH"/>
</dbReference>
<dbReference type="InterPro" id="IPR010982">
    <property type="entry name" value="Lambda_DNA-bd_dom_sf"/>
</dbReference>
<dbReference type="CDD" id="cd00093">
    <property type="entry name" value="HTH_XRE"/>
    <property type="match status" value="1"/>
</dbReference>
<evidence type="ECO:0000256" key="1">
    <source>
        <dbReference type="ARBA" id="ARBA00023125"/>
    </source>
</evidence>
<dbReference type="Gene3D" id="1.10.260.40">
    <property type="entry name" value="lambda repressor-like DNA-binding domains"/>
    <property type="match status" value="1"/>
</dbReference>
<dbReference type="RefSeq" id="WP_344684201.1">
    <property type="nucleotide sequence ID" value="NZ_BAAAVT010000006.1"/>
</dbReference>
<gene>
    <name evidence="3" type="ORF">GCM10010529_10810</name>
</gene>
<organism evidence="3 4">
    <name type="scientific">Nesterenkonia aethiopica</name>
    <dbReference type="NCBI Taxonomy" id="269144"/>
    <lineage>
        <taxon>Bacteria</taxon>
        <taxon>Bacillati</taxon>
        <taxon>Actinomycetota</taxon>
        <taxon>Actinomycetes</taxon>
        <taxon>Micrococcales</taxon>
        <taxon>Micrococcaceae</taxon>
        <taxon>Nesterenkonia</taxon>
    </lineage>
</organism>
<dbReference type="PANTHER" id="PTHR46797:SF1">
    <property type="entry name" value="METHYLPHOSPHONATE SYNTHASE"/>
    <property type="match status" value="1"/>
</dbReference>
<dbReference type="CDD" id="cd02209">
    <property type="entry name" value="cupin_XRE_C"/>
    <property type="match status" value="1"/>
</dbReference>
<feature type="domain" description="HTH cro/C1-type" evidence="2">
    <location>
        <begin position="17"/>
        <end position="71"/>
    </location>
</feature>
<dbReference type="Gene3D" id="2.60.120.10">
    <property type="entry name" value="Jelly Rolls"/>
    <property type="match status" value="1"/>
</dbReference>
<sequence length="196" mass="20711">MAEQDHHALRAHIAAAVRAERQQAGLSISELARRVGIAKSTVSQLESGQANPSVETLWSIASTLGIPFARLVEAPPRGPRIIRAADRTPVPSAESDYLATLLHTGRSSAQRDLYVVSLEPGEPRSAAPHPPGSVEHVVIGSGRIRLGPEDAPFILEPGDYATFAGDVPHTYEALTAGAWFALLMEHPAAGTPGGPR</sequence>
<dbReference type="Proteomes" id="UP001500236">
    <property type="component" value="Unassembled WGS sequence"/>
</dbReference>
<dbReference type="InterPro" id="IPR050807">
    <property type="entry name" value="TransReg_Diox_bact_type"/>
</dbReference>
<proteinExistence type="predicted"/>
<dbReference type="InterPro" id="IPR014710">
    <property type="entry name" value="RmlC-like_jellyroll"/>
</dbReference>
<dbReference type="EMBL" id="BAAAVT010000006">
    <property type="protein sequence ID" value="GAA3058943.1"/>
    <property type="molecule type" value="Genomic_DNA"/>
</dbReference>
<dbReference type="SUPFAM" id="SSF47413">
    <property type="entry name" value="lambda repressor-like DNA-binding domains"/>
    <property type="match status" value="1"/>
</dbReference>
<protein>
    <submittedName>
        <fullName evidence="3">XRE family transcriptional regulator</fullName>
    </submittedName>
</protein>
<dbReference type="PANTHER" id="PTHR46797">
    <property type="entry name" value="HTH-TYPE TRANSCRIPTIONAL REGULATOR"/>
    <property type="match status" value="1"/>
</dbReference>
<dbReference type="PROSITE" id="PS50943">
    <property type="entry name" value="HTH_CROC1"/>
    <property type="match status" value="1"/>
</dbReference>
<comment type="caution">
    <text evidence="3">The sequence shown here is derived from an EMBL/GenBank/DDBJ whole genome shotgun (WGS) entry which is preliminary data.</text>
</comment>
<dbReference type="InterPro" id="IPR013096">
    <property type="entry name" value="Cupin_2"/>
</dbReference>
<reference evidence="4" key="1">
    <citation type="journal article" date="2019" name="Int. J. Syst. Evol. Microbiol.">
        <title>The Global Catalogue of Microorganisms (GCM) 10K type strain sequencing project: providing services to taxonomists for standard genome sequencing and annotation.</title>
        <authorList>
            <consortium name="The Broad Institute Genomics Platform"/>
            <consortium name="The Broad Institute Genome Sequencing Center for Infectious Disease"/>
            <person name="Wu L."/>
            <person name="Ma J."/>
        </authorList>
    </citation>
    <scope>NUCLEOTIDE SEQUENCE [LARGE SCALE GENOMIC DNA]</scope>
    <source>
        <strain evidence="4">JCM 14309</strain>
    </source>
</reference>
<keyword evidence="1" id="KW-0238">DNA-binding</keyword>
<evidence type="ECO:0000313" key="3">
    <source>
        <dbReference type="EMBL" id="GAA3058943.1"/>
    </source>
</evidence>
<dbReference type="SUPFAM" id="SSF51182">
    <property type="entry name" value="RmlC-like cupins"/>
    <property type="match status" value="1"/>
</dbReference>